<keyword evidence="5" id="KW-0677">Repeat</keyword>
<dbReference type="InterPro" id="IPR041175">
    <property type="entry name" value="VLRF1/Vms1"/>
</dbReference>
<keyword evidence="8" id="KW-0040">ANK repeat</keyword>
<dbReference type="GO" id="GO:0005737">
    <property type="term" value="C:cytoplasm"/>
    <property type="evidence" value="ECO:0007669"/>
    <property type="project" value="UniProtKB-SubCell"/>
</dbReference>
<evidence type="ECO:0000313" key="11">
    <source>
        <dbReference type="EMBL" id="EAZ82924.1"/>
    </source>
</evidence>
<evidence type="ECO:0000256" key="4">
    <source>
        <dbReference type="ARBA" id="ARBA00022722"/>
    </source>
</evidence>
<keyword evidence="6" id="KW-0255">Endonuclease</keyword>
<gene>
    <name evidence="11" type="ORF">ALPR1_11925</name>
</gene>
<accession>A3HSV6</accession>
<dbReference type="Pfam" id="PF18826">
    <property type="entry name" value="bVLRF1"/>
    <property type="match status" value="1"/>
</dbReference>
<dbReference type="STRING" id="388413.ALPR1_11925"/>
<evidence type="ECO:0000256" key="3">
    <source>
        <dbReference type="ARBA" id="ARBA00022490"/>
    </source>
</evidence>
<evidence type="ECO:0000259" key="10">
    <source>
        <dbReference type="PROSITE" id="PS52044"/>
    </source>
</evidence>
<dbReference type="RefSeq" id="WP_008200803.1">
    <property type="nucleotide sequence ID" value="NZ_CM001023.1"/>
</dbReference>
<evidence type="ECO:0000256" key="8">
    <source>
        <dbReference type="ARBA" id="ARBA00023043"/>
    </source>
</evidence>
<dbReference type="Proteomes" id="UP000003919">
    <property type="component" value="Unassembled WGS sequence"/>
</dbReference>
<dbReference type="PANTHER" id="PTHR16036:SF2">
    <property type="entry name" value="TRNA ENDONUCLEASE ANKZF1"/>
    <property type="match status" value="1"/>
</dbReference>
<dbReference type="AlphaFoldDB" id="A3HSV6"/>
<evidence type="ECO:0000256" key="9">
    <source>
        <dbReference type="ARBA" id="ARBA00023054"/>
    </source>
</evidence>
<keyword evidence="12" id="KW-1185">Reference proteome</keyword>
<evidence type="ECO:0000256" key="5">
    <source>
        <dbReference type="ARBA" id="ARBA00022737"/>
    </source>
</evidence>
<reference evidence="11 12" key="1">
    <citation type="journal article" date="2011" name="J. Bacteriol.">
        <title>Complete genome sequence of Algoriphagus sp. PR1, bacterial prey of a colony-forming choanoflagellate.</title>
        <authorList>
            <person name="Alegado R.A."/>
            <person name="Ferriera S."/>
            <person name="Nusbaum C."/>
            <person name="Young S.K."/>
            <person name="Zeng Q."/>
            <person name="Imamovic A."/>
            <person name="Fairclough S.R."/>
            <person name="King N."/>
        </authorList>
    </citation>
    <scope>NUCLEOTIDE SEQUENCE [LARGE SCALE GENOMIC DNA]</scope>
    <source>
        <strain evidence="11 12">PR1</strain>
    </source>
</reference>
<dbReference type="PANTHER" id="PTHR16036">
    <property type="entry name" value="ANKYRIN REPEAT AND ZINC FINGER DOMAIN-CONTAINING PROTEIN 1"/>
    <property type="match status" value="1"/>
</dbReference>
<evidence type="ECO:0000256" key="1">
    <source>
        <dbReference type="ARBA" id="ARBA00004496"/>
    </source>
</evidence>
<dbReference type="GO" id="GO:0016787">
    <property type="term" value="F:hydrolase activity"/>
    <property type="evidence" value="ECO:0007669"/>
    <property type="project" value="UniProtKB-KW"/>
</dbReference>
<comment type="caution">
    <text evidence="11">The sequence shown here is derived from an EMBL/GenBank/DDBJ whole genome shotgun (WGS) entry which is preliminary data.</text>
</comment>
<evidence type="ECO:0000256" key="7">
    <source>
        <dbReference type="ARBA" id="ARBA00022801"/>
    </source>
</evidence>
<dbReference type="EMBL" id="AAXU02000001">
    <property type="protein sequence ID" value="EAZ82924.1"/>
    <property type="molecule type" value="Genomic_DNA"/>
</dbReference>
<proteinExistence type="inferred from homology"/>
<feature type="domain" description="VLRF1" evidence="10">
    <location>
        <begin position="68"/>
        <end position="208"/>
    </location>
</feature>
<comment type="subcellular location">
    <subcellularLocation>
        <location evidence="1">Cytoplasm</location>
    </subcellularLocation>
</comment>
<dbReference type="OrthoDB" id="850705at2"/>
<keyword evidence="9" id="KW-0175">Coiled coil</keyword>
<organism evidence="11 12">
    <name type="scientific">Algoriphagus machipongonensis</name>
    <dbReference type="NCBI Taxonomy" id="388413"/>
    <lineage>
        <taxon>Bacteria</taxon>
        <taxon>Pseudomonadati</taxon>
        <taxon>Bacteroidota</taxon>
        <taxon>Cytophagia</taxon>
        <taxon>Cytophagales</taxon>
        <taxon>Cyclobacteriaceae</taxon>
        <taxon>Algoriphagus</taxon>
    </lineage>
</organism>
<keyword evidence="3" id="KW-0963">Cytoplasm</keyword>
<dbReference type="eggNOG" id="ENOG502ZM41">
    <property type="taxonomic scope" value="Bacteria"/>
</dbReference>
<sequence>MTSGQYQEISLDEFNFWKEKLLAKGLQQSYLEKSHQLEFSNSQNWYVRIMLPWSLDFNEQENSLLPIEDYHLALVMIRAGIACAGYFHNGLMLDHKVFRAYMVRKKQGKSQIKYLKTKGKSRAGSRVRLGESELFFNEINERLIEYSDQYPINDWGISCSKTLWPYFFGSSIAPPFDKQQDNLRTIPFHVRQPDFETLQDMHQKLNSYHLLFSESGEEMLADIKYQKQDSEENQDEDW</sequence>
<dbReference type="InterPro" id="IPR047139">
    <property type="entry name" value="ANKZ1/VMS1"/>
</dbReference>
<dbReference type="GO" id="GO:0004519">
    <property type="term" value="F:endonuclease activity"/>
    <property type="evidence" value="ECO:0007669"/>
    <property type="project" value="UniProtKB-KW"/>
</dbReference>
<name>A3HSV6_9BACT</name>
<evidence type="ECO:0000256" key="2">
    <source>
        <dbReference type="ARBA" id="ARBA00009262"/>
    </source>
</evidence>
<dbReference type="PROSITE" id="PS52044">
    <property type="entry name" value="VLRF1"/>
    <property type="match status" value="1"/>
</dbReference>
<keyword evidence="4" id="KW-0540">Nuclease</keyword>
<dbReference type="HOGENOM" id="CLU_1193289_0_0_10"/>
<comment type="similarity">
    <text evidence="2">Belongs to the ANKZF1/VMS1 family.</text>
</comment>
<protein>
    <recommendedName>
        <fullName evidence="10">VLRF1 domain-containing protein</fullName>
    </recommendedName>
</protein>
<evidence type="ECO:0000313" key="12">
    <source>
        <dbReference type="Proteomes" id="UP000003919"/>
    </source>
</evidence>
<dbReference type="GO" id="GO:0036503">
    <property type="term" value="P:ERAD pathway"/>
    <property type="evidence" value="ECO:0007669"/>
    <property type="project" value="TreeGrafter"/>
</dbReference>
<keyword evidence="7" id="KW-0378">Hydrolase</keyword>
<evidence type="ECO:0000256" key="6">
    <source>
        <dbReference type="ARBA" id="ARBA00022759"/>
    </source>
</evidence>